<dbReference type="EC" id="1.1.1.44" evidence="2"/>
<sequence length="604" mass="67304">MNFKNVVVAGGGVLGSQIAFQSAFHGFNVTLYDINDEALEKVKERLNILKGRYLDDLDTTEEKVEQAYQSIQFSTSIPDAAKDADIVIEAIPEVVSIKTDFYKQLGESAPEKTIFATNSSTFAPSQFKDVTGRPEKFLALHFANEIWLRNTGEVMRTEDTSDEIFNEVLDFAKAIGMVPLPIQKEQPGYILNSLLVPLVTQAGYLLGNEVADYKMIDKTWMKATNDEHGPFGMNDIVGIATHLNIRKSKMDENSPEWAKNYLRFLEGMVEAGRLGKSVGKGFYNYPNPEFKSKDFFDNPKEIKDLTHGFKNITVAGGGVLGSQIAFQTASGNFNVSLYDISDDAIEAAKGRIKQIKQDYKSDMNVDDATVDKFESNISYYTDLAEATKDADLVIEVVPENTDIKKDFYKQLSEVLNEDAYIVTNSSTLRPSDFEDLTGRPEKFAALHFSNGVWLKNTGEVMVASKTTEDTFNKILAFARDIHLVVIPIHKEQPGYILNTLLIPLLHAGLKLLVKDIANVETIDKTWMIGFHAVHGPLAIVDIIGLNTMYHILNAIYQESNDEIDGKVVDLLQSKIDKGELGRGVGKGFYDYSNGAPYLEPDFLK</sequence>
<dbReference type="NCBIfam" id="NF006143">
    <property type="entry name" value="PRK08293.1"/>
    <property type="match status" value="2"/>
</dbReference>
<evidence type="ECO:0000313" key="10">
    <source>
        <dbReference type="EMBL" id="PTI49845.1"/>
    </source>
</evidence>
<feature type="domain" description="3-hydroxyacyl-CoA dehydrogenase NAD binding" evidence="9">
    <location>
        <begin position="5"/>
        <end position="184"/>
    </location>
</feature>
<dbReference type="GO" id="GO:0004616">
    <property type="term" value="F:phosphogluconate dehydrogenase (decarboxylating) activity"/>
    <property type="evidence" value="ECO:0007669"/>
    <property type="project" value="UniProtKB-EC"/>
</dbReference>
<accession>A0A2T4PY32</accession>
<evidence type="ECO:0000256" key="1">
    <source>
        <dbReference type="ARBA" id="ARBA00005086"/>
    </source>
</evidence>
<reference evidence="10 11" key="1">
    <citation type="journal article" date="2016" name="Front. Microbiol.">
        <title>Comprehensive Phylogenetic Analysis of Bovine Non-aureus Staphylococci Species Based on Whole-Genome Sequencing.</title>
        <authorList>
            <person name="Naushad S."/>
            <person name="Barkema H.W."/>
            <person name="Luby C."/>
            <person name="Condas L.A."/>
            <person name="Nobrega D.B."/>
            <person name="Carson D.A."/>
            <person name="De Buck J."/>
        </authorList>
    </citation>
    <scope>NUCLEOTIDE SEQUENCE [LARGE SCALE GENOMIC DNA]</scope>
    <source>
        <strain evidence="10 11">SNUC 2993</strain>
    </source>
</reference>
<protein>
    <recommendedName>
        <fullName evidence="3">6-phosphogluconate dehydrogenase, decarboxylating</fullName>
        <ecNumber evidence="2">1.1.1.44</ecNumber>
    </recommendedName>
</protein>
<comment type="pathway">
    <text evidence="1">Lipid metabolism; butanoate metabolism.</text>
</comment>
<dbReference type="Pfam" id="PF02737">
    <property type="entry name" value="3HCDH_N"/>
    <property type="match status" value="2"/>
</dbReference>
<feature type="domain" description="3-hydroxyacyl-CoA dehydrogenase NAD binding" evidence="9">
    <location>
        <begin position="311"/>
        <end position="490"/>
    </location>
</feature>
<dbReference type="AlphaFoldDB" id="A0A2T4PY32"/>
<dbReference type="SUPFAM" id="SSF48179">
    <property type="entry name" value="6-phosphogluconate dehydrogenase C-terminal domain-like"/>
    <property type="match status" value="2"/>
</dbReference>
<dbReference type="GO" id="GO:0003857">
    <property type="term" value="F:(3S)-3-hydroxyacyl-CoA dehydrogenase (NAD+) activity"/>
    <property type="evidence" value="ECO:0007669"/>
    <property type="project" value="UniProtKB-EC"/>
</dbReference>
<dbReference type="InterPro" id="IPR052242">
    <property type="entry name" value="Mito_3-hydroxyacyl-CoA_DH"/>
</dbReference>
<dbReference type="InterPro" id="IPR036291">
    <property type="entry name" value="NAD(P)-bd_dom_sf"/>
</dbReference>
<evidence type="ECO:0000256" key="3">
    <source>
        <dbReference type="ARBA" id="ARBA00018193"/>
    </source>
</evidence>
<comment type="caution">
    <text evidence="10">The sequence shown here is derived from an EMBL/GenBank/DDBJ whole genome shotgun (WGS) entry which is preliminary data.</text>
</comment>
<evidence type="ECO:0000256" key="4">
    <source>
        <dbReference type="ARBA" id="ARBA00023002"/>
    </source>
</evidence>
<comment type="catalytic activity">
    <reaction evidence="7">
        <text>a (3S)-3-hydroxyacyl-CoA + NAD(+) = a 3-oxoacyl-CoA + NADH + H(+)</text>
        <dbReference type="Rhea" id="RHEA:22432"/>
        <dbReference type="ChEBI" id="CHEBI:15378"/>
        <dbReference type="ChEBI" id="CHEBI:57318"/>
        <dbReference type="ChEBI" id="CHEBI:57540"/>
        <dbReference type="ChEBI" id="CHEBI:57945"/>
        <dbReference type="ChEBI" id="CHEBI:90726"/>
        <dbReference type="EC" id="1.1.1.35"/>
    </reaction>
</comment>
<comment type="catalytic activity">
    <reaction evidence="6">
        <text>6-phospho-D-gluconate + NADP(+) = D-ribulose 5-phosphate + CO2 + NADPH</text>
        <dbReference type="Rhea" id="RHEA:10116"/>
        <dbReference type="ChEBI" id="CHEBI:16526"/>
        <dbReference type="ChEBI" id="CHEBI:57783"/>
        <dbReference type="ChEBI" id="CHEBI:58121"/>
        <dbReference type="ChEBI" id="CHEBI:58349"/>
        <dbReference type="ChEBI" id="CHEBI:58759"/>
        <dbReference type="EC" id="1.1.1.44"/>
    </reaction>
</comment>
<evidence type="ECO:0000259" key="8">
    <source>
        <dbReference type="Pfam" id="PF00725"/>
    </source>
</evidence>
<dbReference type="RefSeq" id="WP_107532583.1">
    <property type="nucleotide sequence ID" value="NZ_PZEV01000047.1"/>
</dbReference>
<dbReference type="Gene3D" id="1.10.1040.10">
    <property type="entry name" value="N-(1-d-carboxylethyl)-l-norvaline Dehydrogenase, domain 2"/>
    <property type="match status" value="2"/>
</dbReference>
<dbReference type="Proteomes" id="UP000240717">
    <property type="component" value="Unassembled WGS sequence"/>
</dbReference>
<dbReference type="InterPro" id="IPR008927">
    <property type="entry name" value="6-PGluconate_DH-like_C_sf"/>
</dbReference>
<dbReference type="SUPFAM" id="SSF51735">
    <property type="entry name" value="NAD(P)-binding Rossmann-fold domains"/>
    <property type="match status" value="2"/>
</dbReference>
<dbReference type="EMBL" id="PZEV01000047">
    <property type="protein sequence ID" value="PTI49845.1"/>
    <property type="molecule type" value="Genomic_DNA"/>
</dbReference>
<organism evidence="10 11">
    <name type="scientific">Staphylococcus warneri</name>
    <dbReference type="NCBI Taxonomy" id="1292"/>
    <lineage>
        <taxon>Bacteria</taxon>
        <taxon>Bacillati</taxon>
        <taxon>Bacillota</taxon>
        <taxon>Bacilli</taxon>
        <taxon>Bacillales</taxon>
        <taxon>Staphylococcaceae</taxon>
        <taxon>Staphylococcus</taxon>
    </lineage>
</organism>
<dbReference type="GO" id="GO:0006635">
    <property type="term" value="P:fatty acid beta-oxidation"/>
    <property type="evidence" value="ECO:0007669"/>
    <property type="project" value="TreeGrafter"/>
</dbReference>
<evidence type="ECO:0000313" key="11">
    <source>
        <dbReference type="Proteomes" id="UP000240717"/>
    </source>
</evidence>
<evidence type="ECO:0000256" key="5">
    <source>
        <dbReference type="ARBA" id="ARBA00023027"/>
    </source>
</evidence>
<evidence type="ECO:0000256" key="7">
    <source>
        <dbReference type="ARBA" id="ARBA00049556"/>
    </source>
</evidence>
<dbReference type="InterPro" id="IPR013328">
    <property type="entry name" value="6PGD_dom2"/>
</dbReference>
<dbReference type="PANTHER" id="PTHR43561">
    <property type="match status" value="1"/>
</dbReference>
<evidence type="ECO:0000259" key="9">
    <source>
        <dbReference type="Pfam" id="PF02737"/>
    </source>
</evidence>
<feature type="domain" description="3-hydroxyacyl-CoA dehydrogenase C-terminal" evidence="8">
    <location>
        <begin position="188"/>
        <end position="285"/>
    </location>
</feature>
<dbReference type="InterPro" id="IPR006108">
    <property type="entry name" value="3HC_DH_C"/>
</dbReference>
<dbReference type="GO" id="GO:0070403">
    <property type="term" value="F:NAD+ binding"/>
    <property type="evidence" value="ECO:0007669"/>
    <property type="project" value="InterPro"/>
</dbReference>
<dbReference type="STRING" id="1194526.A284_00590"/>
<dbReference type="InterPro" id="IPR006176">
    <property type="entry name" value="3-OHacyl-CoA_DH_NAD-bd"/>
</dbReference>
<proteinExistence type="predicted"/>
<evidence type="ECO:0000256" key="2">
    <source>
        <dbReference type="ARBA" id="ARBA00013011"/>
    </source>
</evidence>
<dbReference type="PANTHER" id="PTHR43561:SF3">
    <property type="entry name" value="HYDROXYACYL-COENZYME A DEHYDROGENASE, MITOCHONDRIAL"/>
    <property type="match status" value="1"/>
</dbReference>
<name>A0A2T4PY32_STAWA</name>
<feature type="domain" description="3-hydroxyacyl-CoA dehydrogenase C-terminal" evidence="8">
    <location>
        <begin position="494"/>
        <end position="591"/>
    </location>
</feature>
<evidence type="ECO:0000256" key="6">
    <source>
        <dbReference type="ARBA" id="ARBA00048640"/>
    </source>
</evidence>
<gene>
    <name evidence="10" type="ORF">BU085_11045</name>
</gene>
<keyword evidence="4" id="KW-0560">Oxidoreductase</keyword>
<dbReference type="Gene3D" id="3.40.50.720">
    <property type="entry name" value="NAD(P)-binding Rossmann-like Domain"/>
    <property type="match status" value="2"/>
</dbReference>
<keyword evidence="5" id="KW-0520">NAD</keyword>
<dbReference type="Pfam" id="PF00725">
    <property type="entry name" value="3HCDH"/>
    <property type="match status" value="2"/>
</dbReference>